<dbReference type="EMBL" id="JPRL01000001">
    <property type="protein sequence ID" value="KFF07493.1"/>
    <property type="molecule type" value="Genomic_DNA"/>
</dbReference>
<accession>A0A085ZSS9</accession>
<keyword evidence="1" id="KW-0812">Transmembrane</keyword>
<comment type="caution">
    <text evidence="2">The sequence shown here is derived from an EMBL/GenBank/DDBJ whole genome shotgun (WGS) entry which is preliminary data.</text>
</comment>
<dbReference type="AlphaFoldDB" id="A0A085ZSS9"/>
<dbReference type="OrthoDB" id="1361843at2"/>
<keyword evidence="3" id="KW-1185">Reference proteome</keyword>
<proteinExistence type="predicted"/>
<feature type="transmembrane region" description="Helical" evidence="1">
    <location>
        <begin position="33"/>
        <end position="49"/>
    </location>
</feature>
<sequence length="178" mass="21127">MRFEIPFNEKISREQSVFLFNMHWKEALKKNKNSLYIGVAITLLGALIIYGKNNIGFLFIGIGAYLLLNFINHRRFYNQNKKIYFKTVDDNISGRLSQKSFAVWEFLEDNFCYSNYKFDLKIKWETIKTFKVINDYIILELRDSIACNFILEKEEVGIEDFEKIIVFMESKIKKNGVL</sequence>
<keyword evidence="1" id="KW-1133">Transmembrane helix</keyword>
<evidence type="ECO:0000256" key="1">
    <source>
        <dbReference type="SAM" id="Phobius"/>
    </source>
</evidence>
<dbReference type="STRING" id="362418.IW19_19155"/>
<reference evidence="2 3" key="1">
    <citation type="submission" date="2014-07" db="EMBL/GenBank/DDBJ databases">
        <title>Genome of Flavobacterium reichenbachii LMG 25512.</title>
        <authorList>
            <person name="Stropko S.J."/>
            <person name="Pipes S.E."/>
            <person name="Newman J.D."/>
        </authorList>
    </citation>
    <scope>NUCLEOTIDE SEQUENCE [LARGE SCALE GENOMIC DNA]</scope>
    <source>
        <strain evidence="2 3">LMG 25512</strain>
    </source>
</reference>
<gene>
    <name evidence="2" type="ORF">IW19_19155</name>
</gene>
<keyword evidence="1" id="KW-0472">Membrane</keyword>
<name>A0A085ZSS9_9FLAO</name>
<evidence type="ECO:0000313" key="3">
    <source>
        <dbReference type="Proteomes" id="UP000028715"/>
    </source>
</evidence>
<feature type="transmembrane region" description="Helical" evidence="1">
    <location>
        <begin position="55"/>
        <end position="72"/>
    </location>
</feature>
<dbReference type="eggNOG" id="ENOG50346C9">
    <property type="taxonomic scope" value="Bacteria"/>
</dbReference>
<dbReference type="RefSeq" id="WP_123947509.1">
    <property type="nucleotide sequence ID" value="NZ_JPRL01000001.1"/>
</dbReference>
<evidence type="ECO:0008006" key="4">
    <source>
        <dbReference type="Google" id="ProtNLM"/>
    </source>
</evidence>
<evidence type="ECO:0000313" key="2">
    <source>
        <dbReference type="EMBL" id="KFF07493.1"/>
    </source>
</evidence>
<protein>
    <recommendedName>
        <fullName evidence="4">YcxB-like protein domain-containing protein</fullName>
    </recommendedName>
</protein>
<dbReference type="Proteomes" id="UP000028715">
    <property type="component" value="Unassembled WGS sequence"/>
</dbReference>
<organism evidence="2 3">
    <name type="scientific">Flavobacterium reichenbachii</name>
    <dbReference type="NCBI Taxonomy" id="362418"/>
    <lineage>
        <taxon>Bacteria</taxon>
        <taxon>Pseudomonadati</taxon>
        <taxon>Bacteroidota</taxon>
        <taxon>Flavobacteriia</taxon>
        <taxon>Flavobacteriales</taxon>
        <taxon>Flavobacteriaceae</taxon>
        <taxon>Flavobacterium</taxon>
    </lineage>
</organism>